<sequence>MNAVLELRPGRSGISFERVAAIAEQIVAEGGRPTLRGIRERLGSGSLGTIQAHLKEWNEGKAPAIPTSTTLAADVQLAVMEEIARQVRGNRADLDMEIAQVKSERDELTEENNRLSLEIEEQKAVIESLKEALAVGAGKTDAMAVQIKQQETEHQILRDQVEGLKVEAATATGKAEGLAVQLNEMWARIDQEQDRTIKANKETEIARIAEQACQARLEAAAREIEILKKPASNGSMSKKTKQKTVTQTNSAPASVAGHVKAEAAP</sequence>
<gene>
    <name evidence="4" type="ORF">F6R98_09820</name>
</gene>
<evidence type="ECO:0000259" key="3">
    <source>
        <dbReference type="Pfam" id="PF11740"/>
    </source>
</evidence>
<dbReference type="OrthoDB" id="583532at2"/>
<feature type="domain" description="KfrA N-terminal DNA-binding" evidence="3">
    <location>
        <begin position="16"/>
        <end position="132"/>
    </location>
</feature>
<keyword evidence="5" id="KW-1185">Reference proteome</keyword>
<proteinExistence type="predicted"/>
<evidence type="ECO:0000313" key="5">
    <source>
        <dbReference type="Proteomes" id="UP000325755"/>
    </source>
</evidence>
<dbReference type="Pfam" id="PF11740">
    <property type="entry name" value="KfrA_N"/>
    <property type="match status" value="1"/>
</dbReference>
<dbReference type="InParanoid" id="A0A5Q0BKZ3"/>
<dbReference type="AlphaFoldDB" id="A0A5Q0BKZ3"/>
<dbReference type="EMBL" id="CP044205">
    <property type="protein sequence ID" value="QFY42871.1"/>
    <property type="molecule type" value="Genomic_DNA"/>
</dbReference>
<name>A0A5Q0BKZ3_9GAMM</name>
<evidence type="ECO:0000256" key="1">
    <source>
        <dbReference type="SAM" id="Coils"/>
    </source>
</evidence>
<dbReference type="InterPro" id="IPR021104">
    <property type="entry name" value="KfrA_DNA-bd_N"/>
</dbReference>
<organism evidence="4 5">
    <name type="scientific">Candidatus Methylospira mobilis</name>
    <dbReference type="NCBI Taxonomy" id="1808979"/>
    <lineage>
        <taxon>Bacteria</taxon>
        <taxon>Pseudomonadati</taxon>
        <taxon>Pseudomonadota</taxon>
        <taxon>Gammaproteobacteria</taxon>
        <taxon>Methylococcales</taxon>
        <taxon>Methylococcaceae</taxon>
        <taxon>Candidatus Methylospira</taxon>
    </lineage>
</organism>
<keyword evidence="1" id="KW-0175">Coiled coil</keyword>
<reference evidence="4 5" key="1">
    <citation type="submission" date="2019-09" db="EMBL/GenBank/DDBJ databases">
        <title>Ecophysiology of the spiral-shaped methanotroph Methylospira mobilis as revealed by the complete genome sequence.</title>
        <authorList>
            <person name="Oshkin I.Y."/>
            <person name="Dedysh S.N."/>
            <person name="Miroshnikov K."/>
            <person name="Danilova O.V."/>
            <person name="Hakobyan A."/>
            <person name="Liesack W."/>
        </authorList>
    </citation>
    <scope>NUCLEOTIDE SEQUENCE [LARGE SCALE GENOMIC DNA]</scope>
    <source>
        <strain evidence="4 5">Shm1</strain>
    </source>
</reference>
<feature type="coiled-coil region" evidence="1">
    <location>
        <begin position="91"/>
        <end position="167"/>
    </location>
</feature>
<dbReference type="KEGG" id="mmob:F6R98_09820"/>
<accession>A0A5Q0BKZ3</accession>
<protein>
    <recommendedName>
        <fullName evidence="3">KfrA N-terminal DNA-binding domain-containing protein</fullName>
    </recommendedName>
</protein>
<evidence type="ECO:0000256" key="2">
    <source>
        <dbReference type="SAM" id="MobiDB-lite"/>
    </source>
</evidence>
<dbReference type="Proteomes" id="UP000325755">
    <property type="component" value="Chromosome"/>
</dbReference>
<evidence type="ECO:0000313" key="4">
    <source>
        <dbReference type="EMBL" id="QFY42871.1"/>
    </source>
</evidence>
<feature type="region of interest" description="Disordered" evidence="2">
    <location>
        <begin position="227"/>
        <end position="265"/>
    </location>
</feature>
<dbReference type="RefSeq" id="WP_153248860.1">
    <property type="nucleotide sequence ID" value="NZ_CP044205.1"/>
</dbReference>